<dbReference type="AlphaFoldDB" id="A0A167R9C4"/>
<evidence type="ECO:0000313" key="2">
    <source>
        <dbReference type="Proteomes" id="UP000076738"/>
    </source>
</evidence>
<proteinExistence type="predicted"/>
<organism evidence="1 2">
    <name type="scientific">Calocera viscosa (strain TUFC12733)</name>
    <dbReference type="NCBI Taxonomy" id="1330018"/>
    <lineage>
        <taxon>Eukaryota</taxon>
        <taxon>Fungi</taxon>
        <taxon>Dikarya</taxon>
        <taxon>Basidiomycota</taxon>
        <taxon>Agaricomycotina</taxon>
        <taxon>Dacrymycetes</taxon>
        <taxon>Dacrymycetales</taxon>
        <taxon>Dacrymycetaceae</taxon>
        <taxon>Calocera</taxon>
    </lineage>
</organism>
<name>A0A167R9C4_CALVF</name>
<reference evidence="1 2" key="1">
    <citation type="journal article" date="2016" name="Mol. Biol. Evol.">
        <title>Comparative Genomics of Early-Diverging Mushroom-Forming Fungi Provides Insights into the Origins of Lignocellulose Decay Capabilities.</title>
        <authorList>
            <person name="Nagy L.G."/>
            <person name="Riley R."/>
            <person name="Tritt A."/>
            <person name="Adam C."/>
            <person name="Daum C."/>
            <person name="Floudas D."/>
            <person name="Sun H."/>
            <person name="Yadav J.S."/>
            <person name="Pangilinan J."/>
            <person name="Larsson K.H."/>
            <person name="Matsuura K."/>
            <person name="Barry K."/>
            <person name="Labutti K."/>
            <person name="Kuo R."/>
            <person name="Ohm R.A."/>
            <person name="Bhattacharya S.S."/>
            <person name="Shirouzu T."/>
            <person name="Yoshinaga Y."/>
            <person name="Martin F.M."/>
            <person name="Grigoriev I.V."/>
            <person name="Hibbett D.S."/>
        </authorList>
    </citation>
    <scope>NUCLEOTIDE SEQUENCE [LARGE SCALE GENOMIC DNA]</scope>
    <source>
        <strain evidence="1 2">TUFC12733</strain>
    </source>
</reference>
<accession>A0A167R9C4</accession>
<dbReference type="EMBL" id="KV417268">
    <property type="protein sequence ID" value="KZP00689.1"/>
    <property type="molecule type" value="Genomic_DNA"/>
</dbReference>
<dbReference type="OrthoDB" id="10455372at2759"/>
<dbReference type="Proteomes" id="UP000076738">
    <property type="component" value="Unassembled WGS sequence"/>
</dbReference>
<sequence>MDGESKLGPARPTFLRGPNLAEIHVPYVHYSDEPRDPDLQLPEDLLVYVYRMACKTATRCRRQCGATLLLRKEKSSLVSPPSTPMSPRSSMSSYFYAAPPTLTEDTRFILFSSSPLNTLLVPSCDPTFSLPRYSISRSVDYPSRGWVSATMKGGDMMARVELKPGSSKGAVLYGGRECSLKSFMCHGDPKAYGTSSLQFHSQELHAAKFTWTRDPTSSDLKASTSYFELGTTLTLHQCLVQHPAERLATAAATLSTGARATDHPTLVIRPESMDDLDMILLTMLIVENCWL</sequence>
<keyword evidence="2" id="KW-1185">Reference proteome</keyword>
<evidence type="ECO:0000313" key="1">
    <source>
        <dbReference type="EMBL" id="KZP00689.1"/>
    </source>
</evidence>
<protein>
    <submittedName>
        <fullName evidence="1">Uncharacterized protein</fullName>
    </submittedName>
</protein>
<gene>
    <name evidence="1" type="ORF">CALVIDRAFT_524461</name>
</gene>